<dbReference type="OrthoDB" id="4062651at2759"/>
<feature type="domain" description="Protein kinase" evidence="4">
    <location>
        <begin position="1"/>
        <end position="166"/>
    </location>
</feature>
<evidence type="ECO:0000313" key="5">
    <source>
        <dbReference type="Proteomes" id="UP000515121"/>
    </source>
</evidence>
<dbReference type="RefSeq" id="XP_022723205.1">
    <property type="nucleotide sequence ID" value="XM_022867470.1"/>
</dbReference>
<sequence>MGTALLNWEHRRKIVGGLEAALFYLHEQLETRIIHRDVKTSNVMLDSQYNARLGDFGLARIGGTIGYLPPESFPKRSVATAKFDVFGFGIVVLKAVSGRLAVDLIFPDKQIILLDWIRRLSDEGTLLHARVHCERVARESPDYYGIDQPDRTKPSTTDVNVGDTTP</sequence>
<protein>
    <submittedName>
        <fullName evidence="6">Receptor like protein kinase S.2-like</fullName>
    </submittedName>
</protein>
<dbReference type="KEGG" id="dzi:111280257"/>
<dbReference type="SUPFAM" id="SSF56112">
    <property type="entry name" value="Protein kinase-like (PK-like)"/>
    <property type="match status" value="1"/>
</dbReference>
<dbReference type="AlphaFoldDB" id="A0A6P5X479"/>
<dbReference type="PROSITE" id="PS50011">
    <property type="entry name" value="PROTEIN_KINASE_DOM"/>
    <property type="match status" value="1"/>
</dbReference>
<accession>A0A6P5X479</accession>
<reference evidence="6" key="1">
    <citation type="submission" date="2025-08" db="UniProtKB">
        <authorList>
            <consortium name="RefSeq"/>
        </authorList>
    </citation>
    <scope>IDENTIFICATION</scope>
    <source>
        <tissue evidence="6">Fruit stalk</tissue>
    </source>
</reference>
<dbReference type="InterPro" id="IPR011009">
    <property type="entry name" value="Kinase-like_dom_sf"/>
</dbReference>
<evidence type="ECO:0000256" key="1">
    <source>
        <dbReference type="ARBA" id="ARBA00022741"/>
    </source>
</evidence>
<evidence type="ECO:0000259" key="4">
    <source>
        <dbReference type="PROSITE" id="PS50011"/>
    </source>
</evidence>
<evidence type="ECO:0000256" key="3">
    <source>
        <dbReference type="SAM" id="MobiDB-lite"/>
    </source>
</evidence>
<keyword evidence="2" id="KW-0067">ATP-binding</keyword>
<dbReference type="GO" id="GO:0005524">
    <property type="term" value="F:ATP binding"/>
    <property type="evidence" value="ECO:0007669"/>
    <property type="project" value="UniProtKB-KW"/>
</dbReference>
<keyword evidence="5" id="KW-1185">Reference proteome</keyword>
<dbReference type="Pfam" id="PF00069">
    <property type="entry name" value="Pkinase"/>
    <property type="match status" value="1"/>
</dbReference>
<dbReference type="Proteomes" id="UP000515121">
    <property type="component" value="Unplaced"/>
</dbReference>
<dbReference type="InterPro" id="IPR008271">
    <property type="entry name" value="Ser/Thr_kinase_AS"/>
</dbReference>
<dbReference type="GO" id="GO:0004672">
    <property type="term" value="F:protein kinase activity"/>
    <property type="evidence" value="ECO:0007669"/>
    <property type="project" value="InterPro"/>
</dbReference>
<organism evidence="5 6">
    <name type="scientific">Durio zibethinus</name>
    <name type="common">Durian</name>
    <dbReference type="NCBI Taxonomy" id="66656"/>
    <lineage>
        <taxon>Eukaryota</taxon>
        <taxon>Viridiplantae</taxon>
        <taxon>Streptophyta</taxon>
        <taxon>Embryophyta</taxon>
        <taxon>Tracheophyta</taxon>
        <taxon>Spermatophyta</taxon>
        <taxon>Magnoliopsida</taxon>
        <taxon>eudicotyledons</taxon>
        <taxon>Gunneridae</taxon>
        <taxon>Pentapetalae</taxon>
        <taxon>rosids</taxon>
        <taxon>malvids</taxon>
        <taxon>Malvales</taxon>
        <taxon>Malvaceae</taxon>
        <taxon>Helicteroideae</taxon>
        <taxon>Durio</taxon>
    </lineage>
</organism>
<gene>
    <name evidence="6" type="primary">LOC111280257</name>
</gene>
<dbReference type="PROSITE" id="PS00108">
    <property type="entry name" value="PROTEIN_KINASE_ST"/>
    <property type="match status" value="1"/>
</dbReference>
<proteinExistence type="predicted"/>
<dbReference type="PANTHER" id="PTHR27007">
    <property type="match status" value="1"/>
</dbReference>
<feature type="region of interest" description="Disordered" evidence="3">
    <location>
        <begin position="142"/>
        <end position="166"/>
    </location>
</feature>
<dbReference type="GeneID" id="111280257"/>
<dbReference type="InterPro" id="IPR050528">
    <property type="entry name" value="L-type_Lectin-RKs"/>
</dbReference>
<keyword evidence="1" id="KW-0547">Nucleotide-binding</keyword>
<name>A0A6P5X479_DURZI</name>
<evidence type="ECO:0000256" key="2">
    <source>
        <dbReference type="ARBA" id="ARBA00022840"/>
    </source>
</evidence>
<feature type="compositionally biased region" description="Polar residues" evidence="3">
    <location>
        <begin position="154"/>
        <end position="166"/>
    </location>
</feature>
<dbReference type="InterPro" id="IPR000719">
    <property type="entry name" value="Prot_kinase_dom"/>
</dbReference>
<evidence type="ECO:0000313" key="6">
    <source>
        <dbReference type="RefSeq" id="XP_022723205.1"/>
    </source>
</evidence>
<dbReference type="Gene3D" id="1.10.510.10">
    <property type="entry name" value="Transferase(Phosphotransferase) domain 1"/>
    <property type="match status" value="1"/>
</dbReference>